<dbReference type="InterPro" id="IPR036390">
    <property type="entry name" value="WH_DNA-bd_sf"/>
</dbReference>
<dbReference type="GO" id="GO:0045892">
    <property type="term" value="P:negative regulation of DNA-templated transcription"/>
    <property type="evidence" value="ECO:0007669"/>
    <property type="project" value="TreeGrafter"/>
</dbReference>
<dbReference type="SMART" id="SM00345">
    <property type="entry name" value="HTH_GNTR"/>
    <property type="match status" value="1"/>
</dbReference>
<evidence type="ECO:0000313" key="5">
    <source>
        <dbReference type="EMBL" id="TNK90490.1"/>
    </source>
</evidence>
<dbReference type="InterPro" id="IPR000524">
    <property type="entry name" value="Tscrpt_reg_HTH_GntR"/>
</dbReference>
<dbReference type="SMART" id="SM00866">
    <property type="entry name" value="UTRA"/>
    <property type="match status" value="1"/>
</dbReference>
<dbReference type="Proteomes" id="UP000313312">
    <property type="component" value="Unassembled WGS sequence"/>
</dbReference>
<proteinExistence type="predicted"/>
<dbReference type="Pfam" id="PF07702">
    <property type="entry name" value="UTRA"/>
    <property type="match status" value="1"/>
</dbReference>
<comment type="caution">
    <text evidence="5">The sequence shown here is derived from an EMBL/GenBank/DDBJ whole genome shotgun (WGS) entry which is preliminary data.</text>
</comment>
<dbReference type="InterPro" id="IPR050679">
    <property type="entry name" value="Bact_HTH_transcr_reg"/>
</dbReference>
<keyword evidence="1" id="KW-0805">Transcription regulation</keyword>
<reference evidence="5 6" key="1">
    <citation type="submission" date="2018-05" db="EMBL/GenBank/DDBJ databases">
        <title>Lactobacillus sanfranciscensis Ah4 draft denome sequence.</title>
        <authorList>
            <person name="Zhang G."/>
        </authorList>
    </citation>
    <scope>NUCLEOTIDE SEQUENCE [LARGE SCALE GENOMIC DNA]</scope>
    <source>
        <strain evidence="5 6">Ah4</strain>
    </source>
</reference>
<dbReference type="PANTHER" id="PTHR44846:SF1">
    <property type="entry name" value="MANNOSYL-D-GLYCERATE TRANSPORT_METABOLISM SYSTEM REPRESSOR MNGR-RELATED"/>
    <property type="match status" value="1"/>
</dbReference>
<keyword evidence="2" id="KW-0238">DNA-binding</keyword>
<dbReference type="GO" id="GO:0003677">
    <property type="term" value="F:DNA binding"/>
    <property type="evidence" value="ECO:0007669"/>
    <property type="project" value="UniProtKB-KW"/>
</dbReference>
<dbReference type="InterPro" id="IPR036388">
    <property type="entry name" value="WH-like_DNA-bd_sf"/>
</dbReference>
<dbReference type="InterPro" id="IPR011663">
    <property type="entry name" value="UTRA"/>
</dbReference>
<dbReference type="Gene3D" id="1.10.10.10">
    <property type="entry name" value="Winged helix-like DNA-binding domain superfamily/Winged helix DNA-binding domain"/>
    <property type="match status" value="1"/>
</dbReference>
<feature type="domain" description="HTH gntR-type" evidence="4">
    <location>
        <begin position="10"/>
        <end position="78"/>
    </location>
</feature>
<gene>
    <name evidence="5" type="ORF">DID87_03435</name>
</gene>
<accession>A0A5C4TJ46</accession>
<dbReference type="EMBL" id="QFCR01000008">
    <property type="protein sequence ID" value="TNK90490.1"/>
    <property type="molecule type" value="Genomic_DNA"/>
</dbReference>
<keyword evidence="3" id="KW-0804">Transcription</keyword>
<dbReference type="SUPFAM" id="SSF64288">
    <property type="entry name" value="Chorismate lyase-like"/>
    <property type="match status" value="1"/>
</dbReference>
<dbReference type="Gene3D" id="3.40.1410.10">
    <property type="entry name" value="Chorismate lyase-like"/>
    <property type="match status" value="1"/>
</dbReference>
<evidence type="ECO:0000256" key="1">
    <source>
        <dbReference type="ARBA" id="ARBA00023015"/>
    </source>
</evidence>
<dbReference type="PANTHER" id="PTHR44846">
    <property type="entry name" value="MANNOSYL-D-GLYCERATE TRANSPORT/METABOLISM SYSTEM REPRESSOR MNGR-RELATED"/>
    <property type="match status" value="1"/>
</dbReference>
<evidence type="ECO:0000313" key="6">
    <source>
        <dbReference type="Proteomes" id="UP000313312"/>
    </source>
</evidence>
<dbReference type="InterPro" id="IPR028978">
    <property type="entry name" value="Chorismate_lyase_/UTRA_dom_sf"/>
</dbReference>
<dbReference type="Pfam" id="PF00392">
    <property type="entry name" value="GntR"/>
    <property type="match status" value="1"/>
</dbReference>
<name>A0A5C4TJ46_FRUSA</name>
<organism evidence="5 6">
    <name type="scientific">Fructilactobacillus sanfranciscensis</name>
    <name type="common">Lactobacillus sanfranciscensis</name>
    <dbReference type="NCBI Taxonomy" id="1625"/>
    <lineage>
        <taxon>Bacteria</taxon>
        <taxon>Bacillati</taxon>
        <taxon>Bacillota</taxon>
        <taxon>Bacilli</taxon>
        <taxon>Lactobacillales</taxon>
        <taxon>Lactobacillaceae</taxon>
        <taxon>Fructilactobacillus</taxon>
    </lineage>
</organism>
<dbReference type="SUPFAM" id="SSF46785">
    <property type="entry name" value="Winged helix' DNA-binding domain"/>
    <property type="match status" value="1"/>
</dbReference>
<evidence type="ECO:0000256" key="2">
    <source>
        <dbReference type="ARBA" id="ARBA00023125"/>
    </source>
</evidence>
<dbReference type="GO" id="GO:0003700">
    <property type="term" value="F:DNA-binding transcription factor activity"/>
    <property type="evidence" value="ECO:0007669"/>
    <property type="project" value="InterPro"/>
</dbReference>
<protein>
    <submittedName>
        <fullName evidence="5">GntR family transcriptional regulator</fullName>
    </submittedName>
</protein>
<dbReference type="PROSITE" id="PS50949">
    <property type="entry name" value="HTH_GNTR"/>
    <property type="match status" value="1"/>
</dbReference>
<dbReference type="AlphaFoldDB" id="A0A5C4TJ46"/>
<dbReference type="CDD" id="cd07377">
    <property type="entry name" value="WHTH_GntR"/>
    <property type="match status" value="1"/>
</dbReference>
<evidence type="ECO:0000259" key="4">
    <source>
        <dbReference type="PROSITE" id="PS50949"/>
    </source>
</evidence>
<dbReference type="FunFam" id="1.10.10.10:FF:000079">
    <property type="entry name" value="GntR family transcriptional regulator"/>
    <property type="match status" value="1"/>
</dbReference>
<evidence type="ECO:0000256" key="3">
    <source>
        <dbReference type="ARBA" id="ARBA00023163"/>
    </source>
</evidence>
<sequence>MFLLGGIMGLPVYIQIHNDIKQKIENEVWKVGSRIPSERRLADEYHVSRMTLRQAVQTLIDEGLLRRAIGSGTFVTSQKVQEHMSGISSFTETMETEGKTPSSKTLSYKIIEPTFKESQALELKDNERVLRMERLRLGDGEPICLETTTVSAKLIQGIKQVDVTESFYRSLEVKKGIIPASAKQYISAILANDRVAKMLAIKPGDPILKLKQISYLKNKKPLEFVETQYVAQRFEFYLNK</sequence>
<dbReference type="PRINTS" id="PR00035">
    <property type="entry name" value="HTHGNTR"/>
</dbReference>